<dbReference type="SMART" id="SM00320">
    <property type="entry name" value="WD40"/>
    <property type="match status" value="5"/>
</dbReference>
<dbReference type="PANTHER" id="PTHR22838">
    <property type="entry name" value="WD REPEAT PROTEIN 26-RELATED"/>
    <property type="match status" value="1"/>
</dbReference>
<dbReference type="PROSITE" id="PS50082">
    <property type="entry name" value="WD_REPEATS_2"/>
    <property type="match status" value="3"/>
</dbReference>
<evidence type="ECO:0000313" key="6">
    <source>
        <dbReference type="Proteomes" id="UP000011713"/>
    </source>
</evidence>
<keyword evidence="6" id="KW-1185">Reference proteome</keyword>
<dbReference type="InterPro" id="IPR036322">
    <property type="entry name" value="WD40_repeat_dom_sf"/>
</dbReference>
<feature type="compositionally biased region" description="Low complexity" evidence="4">
    <location>
        <begin position="84"/>
        <end position="98"/>
    </location>
</feature>
<dbReference type="Pfam" id="PF00400">
    <property type="entry name" value="WD40"/>
    <property type="match status" value="3"/>
</dbReference>
<dbReference type="eggNOG" id="KOG0293">
    <property type="taxonomic scope" value="Eukaryota"/>
</dbReference>
<dbReference type="VEuPathDB" id="FungiDB:HpaG812789"/>
<dbReference type="InterPro" id="IPR015943">
    <property type="entry name" value="WD40/YVTN_repeat-like_dom_sf"/>
</dbReference>
<dbReference type="HOGENOM" id="CLU_000288_57_25_1"/>
<accession>M4C160</accession>
<dbReference type="EnsemblProtists" id="HpaT812789">
    <property type="protein sequence ID" value="HpaP812789"/>
    <property type="gene ID" value="HpaG812789"/>
</dbReference>
<organism evidence="5 6">
    <name type="scientific">Hyaloperonospora arabidopsidis (strain Emoy2)</name>
    <name type="common">Downy mildew agent</name>
    <name type="synonym">Peronospora arabidopsidis</name>
    <dbReference type="NCBI Taxonomy" id="559515"/>
    <lineage>
        <taxon>Eukaryota</taxon>
        <taxon>Sar</taxon>
        <taxon>Stramenopiles</taxon>
        <taxon>Oomycota</taxon>
        <taxon>Peronosporomycetes</taxon>
        <taxon>Peronosporales</taxon>
        <taxon>Peronosporaceae</taxon>
        <taxon>Hyaloperonospora</taxon>
    </lineage>
</organism>
<dbReference type="InParanoid" id="M4C160"/>
<dbReference type="AlphaFoldDB" id="M4C160"/>
<keyword evidence="2" id="KW-0677">Repeat</keyword>
<dbReference type="EMBL" id="JH598089">
    <property type="status" value="NOT_ANNOTATED_CDS"/>
    <property type="molecule type" value="Genomic_DNA"/>
</dbReference>
<dbReference type="OMA" id="YEDHCCS"/>
<reference evidence="5" key="2">
    <citation type="submission" date="2015-06" db="UniProtKB">
        <authorList>
            <consortium name="EnsemblProtists"/>
        </authorList>
    </citation>
    <scope>IDENTIFICATION</scope>
    <source>
        <strain evidence="5">Emoy2</strain>
    </source>
</reference>
<reference evidence="6" key="1">
    <citation type="journal article" date="2010" name="Science">
        <title>Signatures of adaptation to obligate biotrophy in the Hyaloperonospora arabidopsidis genome.</title>
        <authorList>
            <person name="Baxter L."/>
            <person name="Tripathy S."/>
            <person name="Ishaque N."/>
            <person name="Boot N."/>
            <person name="Cabral A."/>
            <person name="Kemen E."/>
            <person name="Thines M."/>
            <person name="Ah-Fong A."/>
            <person name="Anderson R."/>
            <person name="Badejoko W."/>
            <person name="Bittner-Eddy P."/>
            <person name="Boore J.L."/>
            <person name="Chibucos M.C."/>
            <person name="Coates M."/>
            <person name="Dehal P."/>
            <person name="Delehaunty K."/>
            <person name="Dong S."/>
            <person name="Downton P."/>
            <person name="Dumas B."/>
            <person name="Fabro G."/>
            <person name="Fronick C."/>
            <person name="Fuerstenberg S.I."/>
            <person name="Fulton L."/>
            <person name="Gaulin E."/>
            <person name="Govers F."/>
            <person name="Hughes L."/>
            <person name="Humphray S."/>
            <person name="Jiang R.H."/>
            <person name="Judelson H."/>
            <person name="Kamoun S."/>
            <person name="Kyung K."/>
            <person name="Meijer H."/>
            <person name="Minx P."/>
            <person name="Morris P."/>
            <person name="Nelson J."/>
            <person name="Phuntumart V."/>
            <person name="Qutob D."/>
            <person name="Rehmany A."/>
            <person name="Rougon-Cardoso A."/>
            <person name="Ryden P."/>
            <person name="Torto-Alalibo T."/>
            <person name="Studholme D."/>
            <person name="Wang Y."/>
            <person name="Win J."/>
            <person name="Wood J."/>
            <person name="Clifton S.W."/>
            <person name="Rogers J."/>
            <person name="Van den Ackerveken G."/>
            <person name="Jones J.D."/>
            <person name="McDowell J.M."/>
            <person name="Beynon J."/>
            <person name="Tyler B.M."/>
        </authorList>
    </citation>
    <scope>NUCLEOTIDE SEQUENCE [LARGE SCALE GENOMIC DNA]</scope>
    <source>
        <strain evidence="6">Emoy2</strain>
    </source>
</reference>
<evidence type="ECO:0000256" key="1">
    <source>
        <dbReference type="ARBA" id="ARBA00022574"/>
    </source>
</evidence>
<feature type="repeat" description="WD" evidence="3">
    <location>
        <begin position="317"/>
        <end position="351"/>
    </location>
</feature>
<evidence type="ECO:0000256" key="2">
    <source>
        <dbReference type="ARBA" id="ARBA00022737"/>
    </source>
</evidence>
<protein>
    <recommendedName>
        <fullName evidence="7">LisH domain-containing protein</fullName>
    </recommendedName>
</protein>
<feature type="region of interest" description="Disordered" evidence="4">
    <location>
        <begin position="67"/>
        <end position="100"/>
    </location>
</feature>
<proteinExistence type="predicted"/>
<dbReference type="PROSITE" id="PS50294">
    <property type="entry name" value="WD_REPEATS_REGION"/>
    <property type="match status" value="2"/>
</dbReference>
<name>M4C160_HYAAE</name>
<dbReference type="STRING" id="559515.M4C160"/>
<dbReference type="Gene3D" id="2.130.10.10">
    <property type="entry name" value="YVTN repeat-like/Quinoprotein amine dehydrogenase"/>
    <property type="match status" value="3"/>
</dbReference>
<sequence>MLVYSGKNVYVFKVSLRTLRFFKLRALMGSGDMILKIVSKNECRSDKTRRDVGLSLDIVPIPLMLSPSDSKRKRASSSPLTRPAAARHVSSAASSSHAGPHYKRRKQHWVRLLLRELYDLDYKDAAAVLEREAGVQLRSRPMKTLQELVTQHGWDQAVQLVTKQGGIEKKFETKVGAETQVEDNEILDMKSPVAAREAVLLLLQRKFIDFLLYNQLPLALRTFQDEILPQCEPNEAEVTRLAELLLCKDADEMQQKVAIRWQDEELQQQIDELVSAEERIPEGALRKLVQDGYNMHPDESLMTLSGRVGGECVALLLSSSKVDVWELAFSPDGDVLAAASSDGSIVLWQINWSDGGTSCHSKTPPCVGETLHVLQSLDGSADCLAWSPDSQFLLSSGSRSWTIQLWNRQFVSGSADKSLILWDANEGSIIHKWSDQRVLDIAVHPFDTRVYVLISGFEIRVYDIARKSDELFLHAKHLISCLSISPSGKFLLVNYIKQEKIACVEIATGSVIAKYRGICEQRYVLRPCFSGAHGELVASGSEDSIIYLWQKDNGKQVGELDGHSSVVNVVVRHPLRSNVIASASDDKTVRLWSLKSLE</sequence>
<dbReference type="InterPro" id="IPR051350">
    <property type="entry name" value="WD_repeat-ST_regulator"/>
</dbReference>
<dbReference type="Pfam" id="PF23627">
    <property type="entry name" value="LisH_WDR26"/>
    <property type="match status" value="1"/>
</dbReference>
<evidence type="ECO:0008006" key="7">
    <source>
        <dbReference type="Google" id="ProtNLM"/>
    </source>
</evidence>
<dbReference type="InterPro" id="IPR001680">
    <property type="entry name" value="WD40_rpt"/>
</dbReference>
<dbReference type="InterPro" id="IPR020472">
    <property type="entry name" value="WD40_PAC1"/>
</dbReference>
<feature type="repeat" description="WD" evidence="3">
    <location>
        <begin position="410"/>
        <end position="432"/>
    </location>
</feature>
<evidence type="ECO:0000313" key="5">
    <source>
        <dbReference type="EnsemblProtists" id="HpaP812789"/>
    </source>
</evidence>
<evidence type="ECO:0000256" key="3">
    <source>
        <dbReference type="PROSITE-ProRule" id="PRU00221"/>
    </source>
</evidence>
<dbReference type="Proteomes" id="UP000011713">
    <property type="component" value="Unassembled WGS sequence"/>
</dbReference>
<evidence type="ECO:0000256" key="4">
    <source>
        <dbReference type="SAM" id="MobiDB-lite"/>
    </source>
</evidence>
<feature type="repeat" description="WD" evidence="3">
    <location>
        <begin position="560"/>
        <end position="598"/>
    </location>
</feature>
<dbReference type="PRINTS" id="PR00320">
    <property type="entry name" value="GPROTEINBRPT"/>
</dbReference>
<keyword evidence="1 3" id="KW-0853">WD repeat</keyword>
<dbReference type="PANTHER" id="PTHR22838:SF0">
    <property type="entry name" value="WD REPEAT-CONTAINING PROTEIN 26"/>
    <property type="match status" value="1"/>
</dbReference>
<dbReference type="SUPFAM" id="SSF50978">
    <property type="entry name" value="WD40 repeat-like"/>
    <property type="match status" value="1"/>
</dbReference>